<protein>
    <submittedName>
        <fullName evidence="2 4">Candidate secreted effector Minc13038</fullName>
    </submittedName>
</protein>
<sequence length="93" mass="9599">MAIIILFIISAIFIAESNLAAIKNGDDCVILKNGGCMSKSGGKDCCSLGHKKCCSGSIGIPAHPKPECIGKGRTPTKGQKCCKGKTDSKGKCI</sequence>
<dbReference type="EMBL" id="KX907765">
    <property type="protein sequence ID" value="ASX95042.1"/>
    <property type="molecule type" value="mRNA"/>
</dbReference>
<dbReference type="WBParaSite" id="Minc3s05040g37490">
    <property type="protein sequence ID" value="Minc3s05040g37490"/>
    <property type="gene ID" value="Minc3s05040g37490"/>
</dbReference>
<evidence type="ECO:0000256" key="1">
    <source>
        <dbReference type="SAM" id="SignalP"/>
    </source>
</evidence>
<name>A0A343JGZ0_MELIC</name>
<reference evidence="4" key="3">
    <citation type="submission" date="2022-11" db="UniProtKB">
        <authorList>
            <consortium name="WormBaseParasite"/>
        </authorList>
    </citation>
    <scope>IDENTIFICATION</scope>
</reference>
<accession>A0A343JGZ0</accession>
<keyword evidence="3" id="KW-1185">Reference proteome</keyword>
<reference evidence="2" key="2">
    <citation type="journal article" date="2018" name="New Phytol.">
        <title>A root-knot nematode small glycine and cysteine-rich secreted effector, MiSGCR1, is involved in plant parasitism.</title>
        <authorList>
            <person name="Nguyen CN"/>
            <person name="Perfus-Barbeoch L"/>
            <person name="Quentin M"/>
            <person name="Zhao J"/>
            <person name="Magliano M"/>
            <person name="Marteu N"/>
            <person name="Da Rocha M"/>
            <person name="Nottet N"/>
            <person name="Abad P Favery.B."/>
        </authorList>
    </citation>
    <scope>NUCLEOTIDE SEQUENCE</scope>
</reference>
<dbReference type="AlphaFoldDB" id="A0A343JGZ0"/>
<evidence type="ECO:0000313" key="4">
    <source>
        <dbReference type="WBParaSite" id="Minc3s05040g37490"/>
    </source>
</evidence>
<proteinExistence type="evidence at transcript level"/>
<feature type="chain" id="PRO_5038229676" evidence="1">
    <location>
        <begin position="18"/>
        <end position="93"/>
    </location>
</feature>
<feature type="signal peptide" evidence="1">
    <location>
        <begin position="1"/>
        <end position="17"/>
    </location>
</feature>
<organism evidence="2">
    <name type="scientific">Meloidogyne incognita</name>
    <name type="common">Southern root-knot nematode worm</name>
    <name type="synonym">Oxyuris incognita</name>
    <dbReference type="NCBI Taxonomy" id="6306"/>
    <lineage>
        <taxon>Eukaryota</taxon>
        <taxon>Metazoa</taxon>
        <taxon>Ecdysozoa</taxon>
        <taxon>Nematoda</taxon>
        <taxon>Chromadorea</taxon>
        <taxon>Rhabditida</taxon>
        <taxon>Tylenchina</taxon>
        <taxon>Tylenchomorpha</taxon>
        <taxon>Tylenchoidea</taxon>
        <taxon>Meloidogynidae</taxon>
        <taxon>Meloidogyninae</taxon>
        <taxon>Meloidogyne</taxon>
        <taxon>Meloidogyne incognita group</taxon>
    </lineage>
</organism>
<keyword evidence="1" id="KW-0732">Signal</keyword>
<dbReference type="Proteomes" id="UP000887563">
    <property type="component" value="Unplaced"/>
</dbReference>
<reference evidence="2" key="1">
    <citation type="submission" date="2016-09" db="EMBL/GenBank/DDBJ databases">
        <authorList>
            <person name="Capua I."/>
            <person name="De Benedictis P."/>
            <person name="Joannis T."/>
            <person name="Lombin L.H."/>
            <person name="Cattoli G."/>
        </authorList>
    </citation>
    <scope>NUCLEOTIDE SEQUENCE</scope>
</reference>
<evidence type="ECO:0000313" key="3">
    <source>
        <dbReference type="Proteomes" id="UP000887563"/>
    </source>
</evidence>
<evidence type="ECO:0000313" key="2">
    <source>
        <dbReference type="EMBL" id="ASX95042.1"/>
    </source>
</evidence>